<comment type="similarity">
    <text evidence="3">Belongs to the polysaccharide lyase 4 family.</text>
</comment>
<dbReference type="EC" id="4.2.2.23" evidence="4"/>
<dbReference type="GO" id="GO:0005576">
    <property type="term" value="C:extracellular region"/>
    <property type="evidence" value="ECO:0007669"/>
    <property type="project" value="UniProtKB-SubCell"/>
</dbReference>
<evidence type="ECO:0000256" key="5">
    <source>
        <dbReference type="ARBA" id="ARBA00022525"/>
    </source>
</evidence>
<comment type="catalytic activity">
    <reaction evidence="1">
        <text>Endotype eliminative cleavage of L-alpha-rhamnopyranosyl-(1-&gt;4)-alpha-D-galactopyranosyluronic acid bonds of rhamnogalacturonan I domains in ramified hairy regions of pectin leaving L-rhamnopyranose at the reducing end and 4-deoxy-4,5-unsaturated D-galactopyranosyluronic acid at the non-reducing end.</text>
        <dbReference type="EC" id="4.2.2.23"/>
    </reaction>
</comment>
<evidence type="ECO:0000256" key="3">
    <source>
        <dbReference type="ARBA" id="ARBA00010418"/>
    </source>
</evidence>
<dbReference type="InterPro" id="IPR014718">
    <property type="entry name" value="GH-type_carb-bd"/>
</dbReference>
<evidence type="ECO:0000259" key="9">
    <source>
        <dbReference type="Pfam" id="PF14686"/>
    </source>
</evidence>
<accession>A0ABD3TNN3</accession>
<evidence type="ECO:0000313" key="10">
    <source>
        <dbReference type="EMBL" id="KAL3838682.1"/>
    </source>
</evidence>
<dbReference type="Pfam" id="PF14686">
    <property type="entry name" value="fn3_3"/>
    <property type="match status" value="1"/>
</dbReference>
<name>A0ABD3TNN3_9LAMI</name>
<dbReference type="Gene3D" id="2.70.98.10">
    <property type="match status" value="1"/>
</dbReference>
<dbReference type="PANTHER" id="PTHR32018:SF50">
    <property type="entry name" value="RHAMNOGALACTURONAN ENDOLYASE"/>
    <property type="match status" value="1"/>
</dbReference>
<dbReference type="InterPro" id="IPR013784">
    <property type="entry name" value="Carb-bd-like_fold"/>
</dbReference>
<keyword evidence="6" id="KW-0732">Signal</keyword>
<evidence type="ECO:0000313" key="11">
    <source>
        <dbReference type="Proteomes" id="UP001634393"/>
    </source>
</evidence>
<feature type="domain" description="Rhamnogalacturonan lyase" evidence="9">
    <location>
        <begin position="282"/>
        <end position="354"/>
    </location>
</feature>
<proteinExistence type="inferred from homology"/>
<dbReference type="SUPFAM" id="SSF49785">
    <property type="entry name" value="Galactose-binding domain-like"/>
    <property type="match status" value="1"/>
</dbReference>
<dbReference type="Pfam" id="PF14683">
    <property type="entry name" value="CBM-like"/>
    <property type="match status" value="1"/>
</dbReference>
<gene>
    <name evidence="10" type="ORF">ACJIZ3_023273</name>
</gene>
<dbReference type="InterPro" id="IPR008979">
    <property type="entry name" value="Galactose-bd-like_sf"/>
</dbReference>
<keyword evidence="5" id="KW-0964">Secreted</keyword>
<dbReference type="PANTHER" id="PTHR32018">
    <property type="entry name" value="RHAMNOGALACTURONATE LYASE FAMILY PROTEIN"/>
    <property type="match status" value="1"/>
</dbReference>
<dbReference type="EMBL" id="JBJXBP010000003">
    <property type="protein sequence ID" value="KAL3838682.1"/>
    <property type="molecule type" value="Genomic_DNA"/>
</dbReference>
<keyword evidence="11" id="KW-1185">Reference proteome</keyword>
<evidence type="ECO:0000256" key="1">
    <source>
        <dbReference type="ARBA" id="ARBA00001324"/>
    </source>
</evidence>
<keyword evidence="7" id="KW-0456">Lyase</keyword>
<dbReference type="Pfam" id="PF06045">
    <property type="entry name" value="Rhamnogal_lyase"/>
    <property type="match status" value="1"/>
</dbReference>
<dbReference type="GO" id="GO:0102210">
    <property type="term" value="F:rhamnogalacturonan endolyase activity"/>
    <property type="evidence" value="ECO:0007669"/>
    <property type="project" value="UniProtKB-EC"/>
</dbReference>
<dbReference type="AlphaFoldDB" id="A0ABD3TNN3"/>
<dbReference type="Gene3D" id="2.60.120.260">
    <property type="entry name" value="Galactose-binding domain-like"/>
    <property type="match status" value="1"/>
</dbReference>
<comment type="caution">
    <text evidence="10">The sequence shown here is derived from an EMBL/GenBank/DDBJ whole genome shotgun (WGS) entry which is preliminary data.</text>
</comment>
<dbReference type="Gene3D" id="2.60.40.1120">
    <property type="entry name" value="Carboxypeptidase-like, regulatory domain"/>
    <property type="match status" value="1"/>
</dbReference>
<evidence type="ECO:0000256" key="6">
    <source>
        <dbReference type="ARBA" id="ARBA00022729"/>
    </source>
</evidence>
<dbReference type="InterPro" id="IPR029413">
    <property type="entry name" value="RG-lyase_II"/>
</dbReference>
<dbReference type="InterPro" id="IPR029411">
    <property type="entry name" value="RG-lyase_III"/>
</dbReference>
<comment type="subcellular location">
    <subcellularLocation>
        <location evidence="2">Secreted</location>
    </subcellularLocation>
</comment>
<evidence type="ECO:0000259" key="8">
    <source>
        <dbReference type="Pfam" id="PF14683"/>
    </source>
</evidence>
<dbReference type="InterPro" id="IPR010325">
    <property type="entry name" value="Rhamnogal_lyase"/>
</dbReference>
<dbReference type="CDD" id="cd10316">
    <property type="entry name" value="RGL4_M"/>
    <property type="match status" value="1"/>
</dbReference>
<dbReference type="SUPFAM" id="SSF49452">
    <property type="entry name" value="Starch-binding domain-like"/>
    <property type="match status" value="1"/>
</dbReference>
<dbReference type="InterPro" id="IPR011013">
    <property type="entry name" value="Gal_mutarotase_sf_dom"/>
</dbReference>
<dbReference type="CDD" id="cd10317">
    <property type="entry name" value="RGL4_C"/>
    <property type="match status" value="1"/>
</dbReference>
<dbReference type="Proteomes" id="UP001634393">
    <property type="component" value="Unassembled WGS sequence"/>
</dbReference>
<dbReference type="CDD" id="cd10320">
    <property type="entry name" value="RGL4_N"/>
    <property type="match status" value="1"/>
</dbReference>
<dbReference type="SUPFAM" id="SSF74650">
    <property type="entry name" value="Galactose mutarotase-like"/>
    <property type="match status" value="1"/>
</dbReference>
<evidence type="ECO:0000256" key="2">
    <source>
        <dbReference type="ARBA" id="ARBA00004613"/>
    </source>
</evidence>
<reference evidence="10 11" key="1">
    <citation type="submission" date="2024-12" db="EMBL/GenBank/DDBJ databases">
        <title>The unique morphological basis and parallel evolutionary history of personate flowers in Penstemon.</title>
        <authorList>
            <person name="Depatie T.H."/>
            <person name="Wessinger C.A."/>
        </authorList>
    </citation>
    <scope>NUCLEOTIDE SEQUENCE [LARGE SCALE GENOMIC DNA]</scope>
    <source>
        <strain evidence="10">WTNN_2</strain>
        <tissue evidence="10">Leaf</tissue>
    </source>
</reference>
<evidence type="ECO:0000256" key="4">
    <source>
        <dbReference type="ARBA" id="ARBA00012437"/>
    </source>
</evidence>
<feature type="domain" description="Rhamnogalacturonan lyase" evidence="8">
    <location>
        <begin position="367"/>
        <end position="554"/>
    </location>
</feature>
<evidence type="ECO:0000256" key="7">
    <source>
        <dbReference type="ARBA" id="ARBA00023239"/>
    </source>
</evidence>
<organism evidence="10 11">
    <name type="scientific">Penstemon smallii</name>
    <dbReference type="NCBI Taxonomy" id="265156"/>
    <lineage>
        <taxon>Eukaryota</taxon>
        <taxon>Viridiplantae</taxon>
        <taxon>Streptophyta</taxon>
        <taxon>Embryophyta</taxon>
        <taxon>Tracheophyta</taxon>
        <taxon>Spermatophyta</taxon>
        <taxon>Magnoliopsida</taxon>
        <taxon>eudicotyledons</taxon>
        <taxon>Gunneridae</taxon>
        <taxon>Pentapetalae</taxon>
        <taxon>asterids</taxon>
        <taxon>lamiids</taxon>
        <taxon>Lamiales</taxon>
        <taxon>Plantaginaceae</taxon>
        <taxon>Cheloneae</taxon>
        <taxon>Penstemon</taxon>
    </lineage>
</organism>
<protein>
    <recommendedName>
        <fullName evidence="4">rhamnogalacturonan endolyase</fullName>
        <ecNumber evidence="4">4.2.2.23</ecNumber>
    </recommendedName>
</protein>
<sequence>MGRLLGTSYKVIEQNKEQTEISFTTTWAVGSYKVPLNVDKRFVMVRGSHGFYTYIVLERLKGWPAFDIQEGRIVFKLQENNFHYMAISDERKRVMPMSVDRATGRVLDYKEAILLTNPKNPELKGEVDDKYLYSCDNKDNKVYGWISSDNIGFWMITPSNEFRTGGPFKQDLTSHVGPTVLNMFISTHYAGEDLALKFQNGEYWKKVFGPVYVYLNSDVAAKTNPSVLWNDAKHKMVEEVGSWPYSFPLSTNFLKSSQRGAVTGKLLVHDRLINKRPVPGASAYVGLALPGDAGSWQYENKGYQFWTQTNSKGHFLIKNVVPGTYSLFAFVPGVIGDYKHAYDIKINPGSKIKLKNVVFKPPRTGATLWEIGIPDRTAAEFFIPDPNPSFKIHQYGVLVEKFRQYGLWTRYKDFYPKTDLVFIVGQSDYRKDWFFAHVTRNVGAGKFQATTWQIVFELKNVMKAGNYTLQLALASANEAEVQVRFNDPKSGPHFTTKMIGRDNALARHGIHGLYHLYSIGVQGSKLVNGNNTIFLTQARWQGPFKATMYDYIRFEEAA</sequence>
<dbReference type="InterPro" id="IPR051850">
    <property type="entry name" value="Polysacch_Lyase_4"/>
</dbReference>